<feature type="transmembrane region" description="Helical" evidence="6">
    <location>
        <begin position="287"/>
        <end position="311"/>
    </location>
</feature>
<evidence type="ECO:0000313" key="7">
    <source>
        <dbReference type="EMBL" id="SVB25008.1"/>
    </source>
</evidence>
<dbReference type="PANTHER" id="PTHR39087:SF2">
    <property type="entry name" value="UPF0104 MEMBRANE PROTEIN MJ1595"/>
    <property type="match status" value="1"/>
</dbReference>
<keyword evidence="5 6" id="KW-0472">Membrane</keyword>
<dbReference type="NCBIfam" id="TIGR00374">
    <property type="entry name" value="flippase-like domain"/>
    <property type="match status" value="1"/>
</dbReference>
<comment type="subcellular location">
    <subcellularLocation>
        <location evidence="1">Cell membrane</location>
        <topology evidence="1">Multi-pass membrane protein</topology>
    </subcellularLocation>
</comment>
<sequence>MIALYYTLHNVSFSEVIFSFKEMEYVYLLPTVVMIFLAYVFRAYRWKALLEPSLKVNVSELYSPMMVGFMGNFLPARAAEILRPYLLSKKSNISFSAAFASIIMERLFDLIILLLIFIWVFWFEASVFSSDIKFSGFSVEEMAVKFGQICVLAVIMLIIFIYFLLNHKKYIMKLAGWFLGFTNENWANKIKHFINEFARGCEVVRNFGTLARISVHSALLWIANIFSIYPLYYAFDLQQKTVFSLLIVAVMISVLITVVPTPGFLGSYNAGIFIGLHEIMGESEAKSVSLGMVGWVLFSGVILAAGLYFVFHEHISLKNLARVKTDKDASL</sequence>
<evidence type="ECO:0000256" key="5">
    <source>
        <dbReference type="ARBA" id="ARBA00023136"/>
    </source>
</evidence>
<evidence type="ECO:0000256" key="2">
    <source>
        <dbReference type="ARBA" id="ARBA00022475"/>
    </source>
</evidence>
<gene>
    <name evidence="7" type="ORF">METZ01_LOCUS177862</name>
</gene>
<feature type="transmembrane region" description="Helical" evidence="6">
    <location>
        <begin position="241"/>
        <end position="266"/>
    </location>
</feature>
<proteinExistence type="predicted"/>
<keyword evidence="2" id="KW-1003">Cell membrane</keyword>
<dbReference type="InterPro" id="IPR022791">
    <property type="entry name" value="L-PG_synthase/AglD"/>
</dbReference>
<evidence type="ECO:0000256" key="6">
    <source>
        <dbReference type="SAM" id="Phobius"/>
    </source>
</evidence>
<evidence type="ECO:0000256" key="4">
    <source>
        <dbReference type="ARBA" id="ARBA00022989"/>
    </source>
</evidence>
<dbReference type="GO" id="GO:0005886">
    <property type="term" value="C:plasma membrane"/>
    <property type="evidence" value="ECO:0007669"/>
    <property type="project" value="UniProtKB-SubCell"/>
</dbReference>
<dbReference type="EMBL" id="UINC01034330">
    <property type="protein sequence ID" value="SVB25008.1"/>
    <property type="molecule type" value="Genomic_DNA"/>
</dbReference>
<feature type="transmembrane region" description="Helical" evidence="6">
    <location>
        <begin position="215"/>
        <end position="235"/>
    </location>
</feature>
<dbReference type="AlphaFoldDB" id="A0A382CFN5"/>
<dbReference type="Pfam" id="PF03706">
    <property type="entry name" value="LPG_synthase_TM"/>
    <property type="match status" value="1"/>
</dbReference>
<name>A0A382CFN5_9ZZZZ</name>
<accession>A0A382CFN5</accession>
<evidence type="ECO:0000256" key="1">
    <source>
        <dbReference type="ARBA" id="ARBA00004651"/>
    </source>
</evidence>
<feature type="transmembrane region" description="Helical" evidence="6">
    <location>
        <begin position="103"/>
        <end position="122"/>
    </location>
</feature>
<keyword evidence="3 6" id="KW-0812">Transmembrane</keyword>
<feature type="transmembrane region" description="Helical" evidence="6">
    <location>
        <begin position="25"/>
        <end position="41"/>
    </location>
</feature>
<dbReference type="PANTHER" id="PTHR39087">
    <property type="entry name" value="UPF0104 MEMBRANE PROTEIN MJ1595"/>
    <property type="match status" value="1"/>
</dbReference>
<evidence type="ECO:0008006" key="8">
    <source>
        <dbReference type="Google" id="ProtNLM"/>
    </source>
</evidence>
<evidence type="ECO:0000256" key="3">
    <source>
        <dbReference type="ARBA" id="ARBA00022692"/>
    </source>
</evidence>
<feature type="transmembrane region" description="Helical" evidence="6">
    <location>
        <begin position="142"/>
        <end position="165"/>
    </location>
</feature>
<protein>
    <recommendedName>
        <fullName evidence="8">Flippase-like domain-containing protein</fullName>
    </recommendedName>
</protein>
<organism evidence="7">
    <name type="scientific">marine metagenome</name>
    <dbReference type="NCBI Taxonomy" id="408172"/>
    <lineage>
        <taxon>unclassified sequences</taxon>
        <taxon>metagenomes</taxon>
        <taxon>ecological metagenomes</taxon>
    </lineage>
</organism>
<reference evidence="7" key="1">
    <citation type="submission" date="2018-05" db="EMBL/GenBank/DDBJ databases">
        <authorList>
            <person name="Lanie J.A."/>
            <person name="Ng W.-L."/>
            <person name="Kazmierczak K.M."/>
            <person name="Andrzejewski T.M."/>
            <person name="Davidsen T.M."/>
            <person name="Wayne K.J."/>
            <person name="Tettelin H."/>
            <person name="Glass J.I."/>
            <person name="Rusch D."/>
            <person name="Podicherti R."/>
            <person name="Tsui H.-C.T."/>
            <person name="Winkler M.E."/>
        </authorList>
    </citation>
    <scope>NUCLEOTIDE SEQUENCE</scope>
</reference>
<keyword evidence="4 6" id="KW-1133">Transmembrane helix</keyword>